<name>A0A9P4U8Z2_9PLEO</name>
<feature type="chain" id="PRO_5040502193" description="Ig-like domain-containing protein" evidence="2">
    <location>
        <begin position="23"/>
        <end position="382"/>
    </location>
</feature>
<proteinExistence type="predicted"/>
<sequence length="382" mass="42136">MPLFPHILTTLLAIARFRGIAARGNGFRHEAVDASDQHYERRVEKLDPLIFDYTISEQCPAPTRSVHSLLYPSPNASAVEITIQSQVVTSYLPEMTWCVGPPVAFAAITTRAPYLNQSVEYEMITAGTARCETAYATTETTVCATTLTGIASKITVSECDQEITFSSECGFTLETPTPVTSNSSLITPAPTVKRLTTFWVAPWQSLTAGEAPSDVDIKVCTAQEDESLECLRYREVWEVFVVTKTMTTRREVQLTTTVTGPGTLIVETMTAIITDAVETIDLSTTLLLETGIETESTSKRKKLVTRPNEPEASQASVASELSEPSELDVPTLYITKHVKYKTPKPEPTTTIHITSVARVTRTITRTRPRSRPRPTLLELPDF</sequence>
<evidence type="ECO:0008006" key="5">
    <source>
        <dbReference type="Google" id="ProtNLM"/>
    </source>
</evidence>
<accession>A0A9P4U8Z2</accession>
<comment type="caution">
    <text evidence="3">The sequence shown here is derived from an EMBL/GenBank/DDBJ whole genome shotgun (WGS) entry which is preliminary data.</text>
</comment>
<feature type="signal peptide" evidence="2">
    <location>
        <begin position="1"/>
        <end position="22"/>
    </location>
</feature>
<keyword evidence="2" id="KW-0732">Signal</keyword>
<reference evidence="3" key="1">
    <citation type="journal article" date="2020" name="Stud. Mycol.">
        <title>101 Dothideomycetes genomes: a test case for predicting lifestyles and emergence of pathogens.</title>
        <authorList>
            <person name="Haridas S."/>
            <person name="Albert R."/>
            <person name="Binder M."/>
            <person name="Bloem J."/>
            <person name="Labutti K."/>
            <person name="Salamov A."/>
            <person name="Andreopoulos B."/>
            <person name="Baker S."/>
            <person name="Barry K."/>
            <person name="Bills G."/>
            <person name="Bluhm B."/>
            <person name="Cannon C."/>
            <person name="Castanera R."/>
            <person name="Culley D."/>
            <person name="Daum C."/>
            <person name="Ezra D."/>
            <person name="Gonzalez J."/>
            <person name="Henrissat B."/>
            <person name="Kuo A."/>
            <person name="Liang C."/>
            <person name="Lipzen A."/>
            <person name="Lutzoni F."/>
            <person name="Magnuson J."/>
            <person name="Mondo S."/>
            <person name="Nolan M."/>
            <person name="Ohm R."/>
            <person name="Pangilinan J."/>
            <person name="Park H.-J."/>
            <person name="Ramirez L."/>
            <person name="Alfaro M."/>
            <person name="Sun H."/>
            <person name="Tritt A."/>
            <person name="Yoshinaga Y."/>
            <person name="Zwiers L.-H."/>
            <person name="Turgeon B."/>
            <person name="Goodwin S."/>
            <person name="Spatafora J."/>
            <person name="Crous P."/>
            <person name="Grigoriev I."/>
        </authorList>
    </citation>
    <scope>NUCLEOTIDE SEQUENCE</scope>
    <source>
        <strain evidence="3">CBS 690.94</strain>
    </source>
</reference>
<organism evidence="3 4">
    <name type="scientific">Karstenula rhodostoma CBS 690.94</name>
    <dbReference type="NCBI Taxonomy" id="1392251"/>
    <lineage>
        <taxon>Eukaryota</taxon>
        <taxon>Fungi</taxon>
        <taxon>Dikarya</taxon>
        <taxon>Ascomycota</taxon>
        <taxon>Pezizomycotina</taxon>
        <taxon>Dothideomycetes</taxon>
        <taxon>Pleosporomycetidae</taxon>
        <taxon>Pleosporales</taxon>
        <taxon>Massarineae</taxon>
        <taxon>Didymosphaeriaceae</taxon>
        <taxon>Karstenula</taxon>
    </lineage>
</organism>
<evidence type="ECO:0000256" key="1">
    <source>
        <dbReference type="SAM" id="MobiDB-lite"/>
    </source>
</evidence>
<protein>
    <recommendedName>
        <fullName evidence="5">Ig-like domain-containing protein</fullName>
    </recommendedName>
</protein>
<gene>
    <name evidence="3" type="ORF">P171DRAFT_435335</name>
</gene>
<evidence type="ECO:0000313" key="4">
    <source>
        <dbReference type="Proteomes" id="UP000799764"/>
    </source>
</evidence>
<dbReference type="AlphaFoldDB" id="A0A9P4U8Z2"/>
<dbReference type="EMBL" id="MU001507">
    <property type="protein sequence ID" value="KAF2440542.1"/>
    <property type="molecule type" value="Genomic_DNA"/>
</dbReference>
<feature type="region of interest" description="Disordered" evidence="1">
    <location>
        <begin position="297"/>
        <end position="323"/>
    </location>
</feature>
<dbReference type="Proteomes" id="UP000799764">
    <property type="component" value="Unassembled WGS sequence"/>
</dbReference>
<evidence type="ECO:0000313" key="3">
    <source>
        <dbReference type="EMBL" id="KAF2440542.1"/>
    </source>
</evidence>
<keyword evidence="4" id="KW-1185">Reference proteome</keyword>
<evidence type="ECO:0000256" key="2">
    <source>
        <dbReference type="SAM" id="SignalP"/>
    </source>
</evidence>
<dbReference type="OrthoDB" id="4121208at2759"/>